<dbReference type="InterPro" id="IPR011055">
    <property type="entry name" value="Dup_hybrid_motif"/>
</dbReference>
<dbReference type="SUPFAM" id="SSF51261">
    <property type="entry name" value="Duplicated hybrid motif"/>
    <property type="match status" value="2"/>
</dbReference>
<dbReference type="InterPro" id="IPR050570">
    <property type="entry name" value="Cell_wall_metabolism_enzyme"/>
</dbReference>
<organism evidence="3 4">
    <name type="scientific">Gramella jeungdoensis</name>
    <dbReference type="NCBI Taxonomy" id="708091"/>
    <lineage>
        <taxon>Bacteria</taxon>
        <taxon>Pseudomonadati</taxon>
        <taxon>Bacteroidota</taxon>
        <taxon>Flavobacteriia</taxon>
        <taxon>Flavobacteriales</taxon>
        <taxon>Flavobacteriaceae</taxon>
        <taxon>Christiangramia</taxon>
    </lineage>
</organism>
<dbReference type="Pfam" id="PF01551">
    <property type="entry name" value="Peptidase_M23"/>
    <property type="match status" value="1"/>
</dbReference>
<feature type="signal peptide" evidence="1">
    <location>
        <begin position="1"/>
        <end position="24"/>
    </location>
</feature>
<dbReference type="Proteomes" id="UP000298517">
    <property type="component" value="Unassembled WGS sequence"/>
</dbReference>
<reference evidence="3 4" key="1">
    <citation type="journal article" date="2011" name="J. Microbiol.">
        <title>Gramella jeungdoensis sp. nov., isolated from a solar saltern in Korea.</title>
        <authorList>
            <person name="Joung Y."/>
            <person name="Kim H."/>
            <person name="Jang T."/>
            <person name="Ahn T.S."/>
            <person name="Joh K."/>
        </authorList>
    </citation>
    <scope>NUCLEOTIDE SEQUENCE [LARGE SCALE GENOMIC DNA]</scope>
    <source>
        <strain evidence="3 4">KCTC 23123</strain>
    </source>
</reference>
<dbReference type="Gene3D" id="2.70.70.10">
    <property type="entry name" value="Glucose Permease (Domain IIA)"/>
    <property type="match status" value="1"/>
</dbReference>
<feature type="chain" id="PRO_5021390126" evidence="1">
    <location>
        <begin position="25"/>
        <end position="572"/>
    </location>
</feature>
<dbReference type="PANTHER" id="PTHR21666">
    <property type="entry name" value="PEPTIDASE-RELATED"/>
    <property type="match status" value="1"/>
</dbReference>
<evidence type="ECO:0000313" key="3">
    <source>
        <dbReference type="EMBL" id="TEW76461.1"/>
    </source>
</evidence>
<dbReference type="OrthoDB" id="9810477at2"/>
<evidence type="ECO:0000256" key="1">
    <source>
        <dbReference type="SAM" id="SignalP"/>
    </source>
</evidence>
<keyword evidence="1" id="KW-0732">Signal</keyword>
<name>A0A4Y8AVC3_9FLAO</name>
<dbReference type="CDD" id="cd12797">
    <property type="entry name" value="M23_peptidase"/>
    <property type="match status" value="1"/>
</dbReference>
<proteinExistence type="predicted"/>
<sequence length="572" mass="64774">MNLKKAFLILFICTYAAGFSQGNATTGKVYPENYFTTPLKIPLILSGTFGELRSNHFHAGLDIKTLGKEGLDVLASAQGYVSRIKVSHWGYGKALYITHPNGYTSVYAHLQKFSDKIEDYVKKQQYKKESFEIHLFPSAITLPISKNEIIGLSGNSGGSGGPHLHFEIRNTKTEKPINPMLFGIKVDDSKKPRISTLIGYSLNNNSHINAISKPTQISLIKLENGDLLAKKIKAHGTIGFGINAYDQLDGAYNKNGLYSLTLMVNGNKAHEFNAESFSFSESKYINLLIDYERFKTIKQRVQKCFIEPANKLSVYQKTNNNGYLTIEDGMDYTVEIIAKDFKGNGQKITIPIIGSNDSILVKETIKKTPYKIKRDIFNVFKKEGVTVAFPKFTFYNDFYLDFEVQDSIVKVHSPIIPLDRKYTLTFDVSKYTLSEKKQLYIASIDDKGRTDYETTVKKEATFYTTTKSLGDFTLVSDTKEPIIQLVNFKDAQWLTNFNELKIKITDDESGIKSYKGEIDGEWILLEYDPKKDLLVYNLNDKIFTTAKHNLKITVTDNVGNLTTLNTTFFRKK</sequence>
<accession>A0A4Y8AVC3</accession>
<comment type="caution">
    <text evidence="3">The sequence shown here is derived from an EMBL/GenBank/DDBJ whole genome shotgun (WGS) entry which is preliminary data.</text>
</comment>
<dbReference type="InterPro" id="IPR016047">
    <property type="entry name" value="M23ase_b-sheet_dom"/>
</dbReference>
<keyword evidence="4" id="KW-1185">Reference proteome</keyword>
<dbReference type="AlphaFoldDB" id="A0A4Y8AVC3"/>
<dbReference type="PANTHER" id="PTHR21666:SF270">
    <property type="entry name" value="MUREIN HYDROLASE ACTIVATOR ENVC"/>
    <property type="match status" value="1"/>
</dbReference>
<evidence type="ECO:0000259" key="2">
    <source>
        <dbReference type="Pfam" id="PF01551"/>
    </source>
</evidence>
<dbReference type="GO" id="GO:0004222">
    <property type="term" value="F:metalloendopeptidase activity"/>
    <property type="evidence" value="ECO:0007669"/>
    <property type="project" value="TreeGrafter"/>
</dbReference>
<feature type="domain" description="M23ase beta-sheet core" evidence="2">
    <location>
        <begin position="57"/>
        <end position="125"/>
    </location>
</feature>
<dbReference type="EMBL" id="SNQI01000001">
    <property type="protein sequence ID" value="TEW76461.1"/>
    <property type="molecule type" value="Genomic_DNA"/>
</dbReference>
<gene>
    <name evidence="3" type="ORF">E2488_01020</name>
</gene>
<evidence type="ECO:0000313" key="4">
    <source>
        <dbReference type="Proteomes" id="UP000298517"/>
    </source>
</evidence>
<protein>
    <submittedName>
        <fullName evidence="3">M23 family metallopeptidase</fullName>
    </submittedName>
</protein>
<dbReference type="RefSeq" id="WP_134246473.1">
    <property type="nucleotide sequence ID" value="NZ_SNQI01000001.1"/>
</dbReference>